<feature type="transmembrane region" description="Helical" evidence="1">
    <location>
        <begin position="134"/>
        <end position="152"/>
    </location>
</feature>
<evidence type="ECO:0008006" key="4">
    <source>
        <dbReference type="Google" id="ProtNLM"/>
    </source>
</evidence>
<feature type="transmembrane region" description="Helical" evidence="1">
    <location>
        <begin position="159"/>
        <end position="177"/>
    </location>
</feature>
<accession>A0A521FN44</accession>
<feature type="transmembrane region" description="Helical" evidence="1">
    <location>
        <begin position="12"/>
        <end position="31"/>
    </location>
</feature>
<feature type="transmembrane region" description="Helical" evidence="1">
    <location>
        <begin position="90"/>
        <end position="114"/>
    </location>
</feature>
<evidence type="ECO:0000256" key="1">
    <source>
        <dbReference type="SAM" id="Phobius"/>
    </source>
</evidence>
<organism evidence="2 3">
    <name type="scientific">Thalassovita litoralis</name>
    <dbReference type="NCBI Taxonomy" id="1010611"/>
    <lineage>
        <taxon>Bacteria</taxon>
        <taxon>Pseudomonadati</taxon>
        <taxon>Pseudomonadota</taxon>
        <taxon>Alphaproteobacteria</taxon>
        <taxon>Rhodobacterales</taxon>
        <taxon>Roseobacteraceae</taxon>
        <taxon>Thalassovita</taxon>
    </lineage>
</organism>
<sequence length="190" mass="20139">MQTPDPFPRTNLLLSLGCIVFALVAVFLWIPMDSGSGLILKVRRQVNIGDALAPTIAATVIGLGGVMVFFQRRAPNAGGISLRNLGSVAYLLAICGVSFALMRWTGPVVAWIAGGITGEALDYRLLRDTAPWKYLGFVLGGWVLVSALIGWIEGRITARGLIVGALASLALALLYGVPFDHLLLPPNGDV</sequence>
<dbReference type="RefSeq" id="WP_142494730.1">
    <property type="nucleotide sequence ID" value="NZ_FXTO01000037.1"/>
</dbReference>
<keyword evidence="3" id="KW-1185">Reference proteome</keyword>
<feature type="transmembrane region" description="Helical" evidence="1">
    <location>
        <begin position="51"/>
        <end position="70"/>
    </location>
</feature>
<keyword evidence="1" id="KW-1133">Transmembrane helix</keyword>
<dbReference type="AlphaFoldDB" id="A0A521FN44"/>
<evidence type="ECO:0000313" key="2">
    <source>
        <dbReference type="EMBL" id="SMO97536.1"/>
    </source>
</evidence>
<dbReference type="EMBL" id="FXTO01000037">
    <property type="protein sequence ID" value="SMO97536.1"/>
    <property type="molecule type" value="Genomic_DNA"/>
</dbReference>
<gene>
    <name evidence="2" type="ORF">SAMN06265173_13710</name>
</gene>
<dbReference type="OrthoDB" id="7867876at2"/>
<keyword evidence="1" id="KW-0472">Membrane</keyword>
<keyword evidence="1" id="KW-0812">Transmembrane</keyword>
<proteinExistence type="predicted"/>
<name>A0A521FN44_9RHOB</name>
<protein>
    <recommendedName>
        <fullName evidence="4">Tripartite tricarboxylate transporter TctB family protein</fullName>
    </recommendedName>
</protein>
<dbReference type="Proteomes" id="UP000316030">
    <property type="component" value="Unassembled WGS sequence"/>
</dbReference>
<evidence type="ECO:0000313" key="3">
    <source>
        <dbReference type="Proteomes" id="UP000316030"/>
    </source>
</evidence>
<reference evidence="2 3" key="1">
    <citation type="submission" date="2017-05" db="EMBL/GenBank/DDBJ databases">
        <authorList>
            <person name="Varghese N."/>
            <person name="Submissions S."/>
        </authorList>
    </citation>
    <scope>NUCLEOTIDE SEQUENCE [LARGE SCALE GENOMIC DNA]</scope>
    <source>
        <strain evidence="2 3">DSM 29506</strain>
    </source>
</reference>